<dbReference type="InterPro" id="IPR009057">
    <property type="entry name" value="Homeodomain-like_sf"/>
</dbReference>
<dbReference type="PANTHER" id="PTHR47894">
    <property type="entry name" value="HTH-TYPE TRANSCRIPTIONAL REGULATOR GADX"/>
    <property type="match status" value="1"/>
</dbReference>
<keyword evidence="1" id="KW-0805">Transcription regulation</keyword>
<dbReference type="InterPro" id="IPR020449">
    <property type="entry name" value="Tscrpt_reg_AraC-type_HTH"/>
</dbReference>
<dbReference type="Proteomes" id="UP000644693">
    <property type="component" value="Unassembled WGS sequence"/>
</dbReference>
<dbReference type="InterPro" id="IPR032687">
    <property type="entry name" value="AraC-type_N"/>
</dbReference>
<evidence type="ECO:0000256" key="1">
    <source>
        <dbReference type="ARBA" id="ARBA00023015"/>
    </source>
</evidence>
<dbReference type="GO" id="GO:0005829">
    <property type="term" value="C:cytosol"/>
    <property type="evidence" value="ECO:0007669"/>
    <property type="project" value="TreeGrafter"/>
</dbReference>
<name>A0A918XGW3_9GAMM</name>
<organism evidence="5 6">
    <name type="scientific">Parahalioglobus pacificus</name>
    <dbReference type="NCBI Taxonomy" id="930806"/>
    <lineage>
        <taxon>Bacteria</taxon>
        <taxon>Pseudomonadati</taxon>
        <taxon>Pseudomonadota</taxon>
        <taxon>Gammaproteobacteria</taxon>
        <taxon>Cellvibrionales</taxon>
        <taxon>Halieaceae</taxon>
        <taxon>Parahalioglobus</taxon>
    </lineage>
</organism>
<dbReference type="GO" id="GO:0003700">
    <property type="term" value="F:DNA-binding transcription factor activity"/>
    <property type="evidence" value="ECO:0007669"/>
    <property type="project" value="InterPro"/>
</dbReference>
<dbReference type="EMBL" id="BMYM01000001">
    <property type="protein sequence ID" value="GHD31415.1"/>
    <property type="molecule type" value="Genomic_DNA"/>
</dbReference>
<dbReference type="Pfam" id="PF12625">
    <property type="entry name" value="Arabinose_bd"/>
    <property type="match status" value="1"/>
</dbReference>
<accession>A0A918XGW3</accession>
<evidence type="ECO:0000256" key="3">
    <source>
        <dbReference type="ARBA" id="ARBA00023163"/>
    </source>
</evidence>
<dbReference type="Gene3D" id="1.10.10.60">
    <property type="entry name" value="Homeodomain-like"/>
    <property type="match status" value="1"/>
</dbReference>
<evidence type="ECO:0000313" key="5">
    <source>
        <dbReference type="EMBL" id="GHD31415.1"/>
    </source>
</evidence>
<keyword evidence="3" id="KW-0804">Transcription</keyword>
<dbReference type="SMART" id="SM00342">
    <property type="entry name" value="HTH_ARAC"/>
    <property type="match status" value="1"/>
</dbReference>
<feature type="domain" description="HTH araC/xylS-type" evidence="4">
    <location>
        <begin position="233"/>
        <end position="330"/>
    </location>
</feature>
<dbReference type="SUPFAM" id="SSF46689">
    <property type="entry name" value="Homeodomain-like"/>
    <property type="match status" value="1"/>
</dbReference>
<evidence type="ECO:0000259" key="4">
    <source>
        <dbReference type="PROSITE" id="PS01124"/>
    </source>
</evidence>
<gene>
    <name evidence="5" type="primary">oruR</name>
    <name evidence="5" type="ORF">GCM10007053_14430</name>
</gene>
<evidence type="ECO:0000256" key="2">
    <source>
        <dbReference type="ARBA" id="ARBA00023125"/>
    </source>
</evidence>
<dbReference type="InterPro" id="IPR018060">
    <property type="entry name" value="HTH_AraC"/>
</dbReference>
<sequence length="337" mass="37709">MLTLSPIYARYVAQAVNRAALSEEALFAGTGITSKSLRECSEIELDAFNRLLENGQALLGTDLGLLIGSQANLMTLGEVGVAVAAAPTLREGLQATATFSRLHAAQIHAVLVSTPQGLSLRMNFVEPMGDVERLHAESGALLLQSYAAMISGQRVNTVEYRFHFSRPDYYCRYATFFDGPVSFDWAQSSVEIPTQALDAPSPYYQPELWRQSQLRLQGALREFSIHSRETYTHHVRAFFRSSALPLPQLTQVAAQLAVSERSLNRHLNHESSSFRELRHGVMKEWAEYYLGETSTSVDAIAATLGYQEPSNFRRAFKRWTGQTPGEFRRLRRKDSDV</sequence>
<dbReference type="PRINTS" id="PR00032">
    <property type="entry name" value="HTHARAC"/>
</dbReference>
<keyword evidence="6" id="KW-1185">Reference proteome</keyword>
<dbReference type="AlphaFoldDB" id="A0A918XGW3"/>
<keyword evidence="2" id="KW-0238">DNA-binding</keyword>
<proteinExistence type="predicted"/>
<dbReference type="RefSeq" id="WP_189476690.1">
    <property type="nucleotide sequence ID" value="NZ_BMYM01000001.1"/>
</dbReference>
<comment type="caution">
    <text evidence="5">The sequence shown here is derived from an EMBL/GenBank/DDBJ whole genome shotgun (WGS) entry which is preliminary data.</text>
</comment>
<reference evidence="5" key="2">
    <citation type="submission" date="2020-09" db="EMBL/GenBank/DDBJ databases">
        <authorList>
            <person name="Sun Q."/>
            <person name="Kim S."/>
        </authorList>
    </citation>
    <scope>NUCLEOTIDE SEQUENCE</scope>
    <source>
        <strain evidence="5">KCTC 23430</strain>
    </source>
</reference>
<dbReference type="Pfam" id="PF12833">
    <property type="entry name" value="HTH_18"/>
    <property type="match status" value="1"/>
</dbReference>
<protein>
    <submittedName>
        <fullName evidence="5">Ornithine utilization regulator</fullName>
    </submittedName>
</protein>
<dbReference type="PROSITE" id="PS01124">
    <property type="entry name" value="HTH_ARAC_FAMILY_2"/>
    <property type="match status" value="1"/>
</dbReference>
<evidence type="ECO:0000313" key="6">
    <source>
        <dbReference type="Proteomes" id="UP000644693"/>
    </source>
</evidence>
<dbReference type="GO" id="GO:0000976">
    <property type="term" value="F:transcription cis-regulatory region binding"/>
    <property type="evidence" value="ECO:0007669"/>
    <property type="project" value="TreeGrafter"/>
</dbReference>
<reference evidence="5" key="1">
    <citation type="journal article" date="2014" name="Int. J. Syst. Evol. Microbiol.">
        <title>Complete genome sequence of Corynebacterium casei LMG S-19264T (=DSM 44701T), isolated from a smear-ripened cheese.</title>
        <authorList>
            <consortium name="US DOE Joint Genome Institute (JGI-PGF)"/>
            <person name="Walter F."/>
            <person name="Albersmeier A."/>
            <person name="Kalinowski J."/>
            <person name="Ruckert C."/>
        </authorList>
    </citation>
    <scope>NUCLEOTIDE SEQUENCE</scope>
    <source>
        <strain evidence="5">KCTC 23430</strain>
    </source>
</reference>
<dbReference type="PANTHER" id="PTHR47894:SF1">
    <property type="entry name" value="HTH-TYPE TRANSCRIPTIONAL REGULATOR VQSM"/>
    <property type="match status" value="1"/>
</dbReference>